<evidence type="ECO:0000313" key="1">
    <source>
        <dbReference type="EMBL" id="KAI4318300.1"/>
    </source>
</evidence>
<reference evidence="1 2" key="1">
    <citation type="journal article" date="2022" name="DNA Res.">
        <title>Chromosomal-level genome assembly of the orchid tree Bauhinia variegata (Leguminosae; Cercidoideae) supports the allotetraploid origin hypothesis of Bauhinia.</title>
        <authorList>
            <person name="Zhong Y."/>
            <person name="Chen Y."/>
            <person name="Zheng D."/>
            <person name="Pang J."/>
            <person name="Liu Y."/>
            <person name="Luo S."/>
            <person name="Meng S."/>
            <person name="Qian L."/>
            <person name="Wei D."/>
            <person name="Dai S."/>
            <person name="Zhou R."/>
        </authorList>
    </citation>
    <scope>NUCLEOTIDE SEQUENCE [LARGE SCALE GENOMIC DNA]</scope>
    <source>
        <strain evidence="1">BV-YZ2020</strain>
    </source>
</reference>
<dbReference type="Proteomes" id="UP000828941">
    <property type="component" value="Chromosome 10"/>
</dbReference>
<sequence>MDSNSEKRSLSFSSFSYILFFITNLSGSLAAASSQDSLAQGPTQQAPRLTVTPSGEIYKAKGVSVQLCSEWSNGAYYSESDDGCIKRKSPECRETNGNGGFSTEIRVMSTEGFKFEYSENLTLHHCAAKCWYNCSCLAFASTNDTYGTGCEIWTEVPSFSETHENLVARNIYFYRNESYQEPETRGKWWISLVVIGILIALPIFCYVCCVIWKRCKAEVEKIIKRTMLIREIGGRTVVSFLYDIANTRSKAHMTDNEIQIFSFRSVAAATKKFSTENKLGEGGFGSVYKTDVFSFGVLVLEIVSGKKNNSRHHSDHPLNLIGLAWQHWRDDKAMEIIDPSLLECCPSHEALRCVQVGLLCVQDRAADRPSMLEVVSMLSNETTSLPTPKQPAFYIDVEESESNGSEEQPKTYSINEVTISGMDAR</sequence>
<name>A0ACB9M3M1_BAUVA</name>
<proteinExistence type="predicted"/>
<keyword evidence="2" id="KW-1185">Reference proteome</keyword>
<comment type="caution">
    <text evidence="1">The sequence shown here is derived from an EMBL/GenBank/DDBJ whole genome shotgun (WGS) entry which is preliminary data.</text>
</comment>
<organism evidence="1 2">
    <name type="scientific">Bauhinia variegata</name>
    <name type="common">Purple orchid tree</name>
    <name type="synonym">Phanera variegata</name>
    <dbReference type="NCBI Taxonomy" id="167791"/>
    <lineage>
        <taxon>Eukaryota</taxon>
        <taxon>Viridiplantae</taxon>
        <taxon>Streptophyta</taxon>
        <taxon>Embryophyta</taxon>
        <taxon>Tracheophyta</taxon>
        <taxon>Spermatophyta</taxon>
        <taxon>Magnoliopsida</taxon>
        <taxon>eudicotyledons</taxon>
        <taxon>Gunneridae</taxon>
        <taxon>Pentapetalae</taxon>
        <taxon>rosids</taxon>
        <taxon>fabids</taxon>
        <taxon>Fabales</taxon>
        <taxon>Fabaceae</taxon>
        <taxon>Cercidoideae</taxon>
        <taxon>Cercideae</taxon>
        <taxon>Bauhiniinae</taxon>
        <taxon>Bauhinia</taxon>
    </lineage>
</organism>
<protein>
    <submittedName>
        <fullName evidence="1">Uncharacterized protein</fullName>
    </submittedName>
</protein>
<accession>A0ACB9M3M1</accession>
<dbReference type="EMBL" id="CM039435">
    <property type="protein sequence ID" value="KAI4318300.1"/>
    <property type="molecule type" value="Genomic_DNA"/>
</dbReference>
<gene>
    <name evidence="1" type="ORF">L6164_026087</name>
</gene>
<evidence type="ECO:0000313" key="2">
    <source>
        <dbReference type="Proteomes" id="UP000828941"/>
    </source>
</evidence>